<reference evidence="1 2" key="1">
    <citation type="submission" date="2017-06" db="EMBL/GenBank/DDBJ databases">
        <title>Complete genome sequence of Paenibacillus odorifer CBA7130.</title>
        <authorList>
            <person name="Nam Y.-D."/>
            <person name="Kang J."/>
            <person name="Chung W.-H."/>
        </authorList>
    </citation>
    <scope>NUCLEOTIDE SEQUENCE [LARGE SCALE GENOMIC DNA]</scope>
    <source>
        <strain evidence="1 2">CBA7130</strain>
    </source>
</reference>
<name>A0AAD0KPR8_9BACL</name>
<proteinExistence type="predicted"/>
<dbReference type="RefSeq" id="WP_111505147.1">
    <property type="nucleotide sequence ID" value="NZ_CP021965.1"/>
</dbReference>
<organism evidence="1 2">
    <name type="scientific">Paenibacillus odorifer</name>
    <dbReference type="NCBI Taxonomy" id="189426"/>
    <lineage>
        <taxon>Bacteria</taxon>
        <taxon>Bacillati</taxon>
        <taxon>Bacillota</taxon>
        <taxon>Bacilli</taxon>
        <taxon>Bacillales</taxon>
        <taxon>Paenibacillaceae</taxon>
        <taxon>Paenibacillus</taxon>
    </lineage>
</organism>
<dbReference type="EMBL" id="CP021965">
    <property type="protein sequence ID" value="AWV35153.1"/>
    <property type="molecule type" value="Genomic_DNA"/>
</dbReference>
<sequence>MEDTQMDLIMGIGPKITLSPEVKKTLRVGTIKQIKEVGALYKDGLTRIKHAVVFQEGEELESTIDKWTEILNIIFIEGFAREEFEEYIPELLEESVDRFLFYKPGS</sequence>
<evidence type="ECO:0000313" key="2">
    <source>
        <dbReference type="Proteomes" id="UP000249163"/>
    </source>
</evidence>
<accession>A0AAD0KPR8</accession>
<dbReference type="AlphaFoldDB" id="A0AAD0KPR8"/>
<evidence type="ECO:0000313" key="1">
    <source>
        <dbReference type="EMBL" id="AWV35153.1"/>
    </source>
</evidence>
<dbReference type="Proteomes" id="UP000249163">
    <property type="component" value="Chromosome"/>
</dbReference>
<gene>
    <name evidence="1" type="ORF">CD191_22350</name>
</gene>
<protein>
    <submittedName>
        <fullName evidence="1">Uncharacterized protein</fullName>
    </submittedName>
</protein>